<dbReference type="Gene3D" id="3.40.50.720">
    <property type="entry name" value="NAD(P)-binding Rossmann-like Domain"/>
    <property type="match status" value="1"/>
</dbReference>
<evidence type="ECO:0000313" key="3">
    <source>
        <dbReference type="EMBL" id="VEL37326.1"/>
    </source>
</evidence>
<gene>
    <name evidence="3" type="ORF">PXEA_LOCUS30766</name>
</gene>
<evidence type="ECO:0000259" key="2">
    <source>
        <dbReference type="Pfam" id="PF02882"/>
    </source>
</evidence>
<dbReference type="Proteomes" id="UP000784294">
    <property type="component" value="Unassembled WGS sequence"/>
</dbReference>
<dbReference type="GO" id="GO:0004488">
    <property type="term" value="F:methylenetetrahydrofolate dehydrogenase (NADP+) activity"/>
    <property type="evidence" value="ECO:0007669"/>
    <property type="project" value="InterPro"/>
</dbReference>
<dbReference type="OrthoDB" id="5126881at2759"/>
<protein>
    <recommendedName>
        <fullName evidence="1">methenyltetrahydrofolate cyclohydrolase</fullName>
        <ecNumber evidence="1">3.5.4.9</ecNumber>
    </recommendedName>
</protein>
<dbReference type="GO" id="GO:0004477">
    <property type="term" value="F:methenyltetrahydrofolate cyclohydrolase activity"/>
    <property type="evidence" value="ECO:0007669"/>
    <property type="project" value="UniProtKB-EC"/>
</dbReference>
<dbReference type="PANTHER" id="PTHR48099">
    <property type="entry name" value="C-1-TETRAHYDROFOLATE SYNTHASE, CYTOPLASMIC-RELATED"/>
    <property type="match status" value="1"/>
</dbReference>
<name>A0A448XI21_9PLAT</name>
<dbReference type="EC" id="3.5.4.9" evidence="1"/>
<dbReference type="EMBL" id="CAAALY010254638">
    <property type="protein sequence ID" value="VEL37326.1"/>
    <property type="molecule type" value="Genomic_DNA"/>
</dbReference>
<dbReference type="InterPro" id="IPR036291">
    <property type="entry name" value="NAD(P)-bd_dom_sf"/>
</dbReference>
<evidence type="ECO:0000313" key="4">
    <source>
        <dbReference type="Proteomes" id="UP000784294"/>
    </source>
</evidence>
<dbReference type="AlphaFoldDB" id="A0A448XI21"/>
<organism evidence="3 4">
    <name type="scientific">Protopolystoma xenopodis</name>
    <dbReference type="NCBI Taxonomy" id="117903"/>
    <lineage>
        <taxon>Eukaryota</taxon>
        <taxon>Metazoa</taxon>
        <taxon>Spiralia</taxon>
        <taxon>Lophotrochozoa</taxon>
        <taxon>Platyhelminthes</taxon>
        <taxon>Monogenea</taxon>
        <taxon>Polyopisthocotylea</taxon>
        <taxon>Polystomatidea</taxon>
        <taxon>Polystomatidae</taxon>
        <taxon>Protopolystoma</taxon>
    </lineage>
</organism>
<dbReference type="SUPFAM" id="SSF51735">
    <property type="entry name" value="NAD(P)-binding Rossmann-fold domains"/>
    <property type="match status" value="1"/>
</dbReference>
<dbReference type="GO" id="GO:0005829">
    <property type="term" value="C:cytosol"/>
    <property type="evidence" value="ECO:0007669"/>
    <property type="project" value="TreeGrafter"/>
</dbReference>
<proteinExistence type="predicted"/>
<accession>A0A448XI21</accession>
<feature type="domain" description="Tetrahydrofolate dehydrogenase/cyclohydrolase NAD(P)-binding" evidence="2">
    <location>
        <begin position="89"/>
        <end position="186"/>
    </location>
</feature>
<dbReference type="GO" id="GO:0035999">
    <property type="term" value="P:tetrahydrofolate interconversion"/>
    <property type="evidence" value="ECO:0007669"/>
    <property type="project" value="TreeGrafter"/>
</dbReference>
<dbReference type="InterPro" id="IPR020631">
    <property type="entry name" value="THF_DH/CycHdrlase_NAD-bd_dom"/>
</dbReference>
<reference evidence="3" key="1">
    <citation type="submission" date="2018-11" db="EMBL/GenBank/DDBJ databases">
        <authorList>
            <consortium name="Pathogen Informatics"/>
        </authorList>
    </citation>
    <scope>NUCLEOTIDE SEQUENCE</scope>
</reference>
<keyword evidence="4" id="KW-1185">Reference proteome</keyword>
<dbReference type="Pfam" id="PF02882">
    <property type="entry name" value="THF_DHG_CYH_C"/>
    <property type="match status" value="1"/>
</dbReference>
<dbReference type="PANTHER" id="PTHR48099:SF5">
    <property type="entry name" value="C-1-TETRAHYDROFOLATE SYNTHASE, CYTOPLASMIC"/>
    <property type="match status" value="1"/>
</dbReference>
<comment type="caution">
    <text evidence="3">The sequence shown here is derived from an EMBL/GenBank/DDBJ whole genome shotgun (WGS) entry which is preliminary data.</text>
</comment>
<evidence type="ECO:0000256" key="1">
    <source>
        <dbReference type="ARBA" id="ARBA00012776"/>
    </source>
</evidence>
<dbReference type="PRINTS" id="PR00085">
    <property type="entry name" value="THFDHDRGNASE"/>
</dbReference>
<sequence length="199" mass="21110">MPPDWPHFPLLPSSNFIISSSQKSSCSNLLKPLPSVASRTHSNQDMLSTTSVSDPYVHPPLISIGSNSRSLPPSLSSLPWRPLQLVHLPCTVLSCLALLSRTSVHPKCGARCVVIGHGRLAGAPVADCLSSLGRASVTICQEATRDLADEVGRADILVCAIGRVGVISSEWIKPGSVVIDFGVNILPPELDTNSECKSK</sequence>
<dbReference type="InterPro" id="IPR000672">
    <property type="entry name" value="THF_DH/CycHdrlase"/>
</dbReference>